<reference evidence="4" key="1">
    <citation type="submission" date="2021-04" db="EMBL/GenBank/DDBJ databases">
        <authorList>
            <consortium name="Wellcome Sanger Institute Data Sharing"/>
        </authorList>
    </citation>
    <scope>NUCLEOTIDE SEQUENCE [LARGE SCALE GENOMIC DNA]</scope>
</reference>
<feature type="compositionally biased region" description="Low complexity" evidence="2">
    <location>
        <begin position="12"/>
        <end position="22"/>
    </location>
</feature>
<feature type="compositionally biased region" description="Polar residues" evidence="2">
    <location>
        <begin position="660"/>
        <end position="671"/>
    </location>
</feature>
<organism evidence="4 5">
    <name type="scientific">Echeneis naucrates</name>
    <name type="common">Live sharksucker</name>
    <dbReference type="NCBI Taxonomy" id="173247"/>
    <lineage>
        <taxon>Eukaryota</taxon>
        <taxon>Metazoa</taxon>
        <taxon>Chordata</taxon>
        <taxon>Craniata</taxon>
        <taxon>Vertebrata</taxon>
        <taxon>Euteleostomi</taxon>
        <taxon>Actinopterygii</taxon>
        <taxon>Neopterygii</taxon>
        <taxon>Teleostei</taxon>
        <taxon>Neoteleostei</taxon>
        <taxon>Acanthomorphata</taxon>
        <taxon>Carangaria</taxon>
        <taxon>Carangiformes</taxon>
        <taxon>Echeneidae</taxon>
        <taxon>Echeneis</taxon>
    </lineage>
</organism>
<feature type="region of interest" description="Disordered" evidence="2">
    <location>
        <begin position="717"/>
        <end position="778"/>
    </location>
</feature>
<feature type="compositionally biased region" description="Basic and acidic residues" evidence="2">
    <location>
        <begin position="742"/>
        <end position="766"/>
    </location>
</feature>
<keyword evidence="5" id="KW-1185">Reference proteome</keyword>
<reference evidence="4" key="2">
    <citation type="submission" date="2025-08" db="UniProtKB">
        <authorList>
            <consortium name="Ensembl"/>
        </authorList>
    </citation>
    <scope>IDENTIFICATION</scope>
</reference>
<dbReference type="PANTHER" id="PTHR23509:SF32">
    <property type="entry name" value="PHOSPHOLIPASE DDHD1"/>
    <property type="match status" value="1"/>
</dbReference>
<dbReference type="PANTHER" id="PTHR23509">
    <property type="entry name" value="PA-PL1 PHOSPHOLIPASE FAMILY"/>
    <property type="match status" value="1"/>
</dbReference>
<dbReference type="SMART" id="SM01127">
    <property type="entry name" value="DDHD"/>
    <property type="match status" value="1"/>
</dbReference>
<dbReference type="OrthoDB" id="431378at2759"/>
<dbReference type="GO" id="GO:0046872">
    <property type="term" value="F:metal ion binding"/>
    <property type="evidence" value="ECO:0007669"/>
    <property type="project" value="InterPro"/>
</dbReference>
<evidence type="ECO:0000256" key="2">
    <source>
        <dbReference type="SAM" id="MobiDB-lite"/>
    </source>
</evidence>
<dbReference type="PROSITE" id="PS51043">
    <property type="entry name" value="DDHD"/>
    <property type="match status" value="1"/>
</dbReference>
<dbReference type="Pfam" id="PF02862">
    <property type="entry name" value="DDHD"/>
    <property type="match status" value="1"/>
</dbReference>
<name>A0A665WJB2_ECHNA</name>
<feature type="compositionally biased region" description="Polar residues" evidence="2">
    <location>
        <begin position="1"/>
        <end position="11"/>
    </location>
</feature>
<dbReference type="Ensembl" id="ENSENLT00000045170.1">
    <property type="protein sequence ID" value="ENSENLP00000044068.1"/>
    <property type="gene ID" value="ENSENLG00000018768.1"/>
</dbReference>
<proteinExistence type="inferred from homology"/>
<protein>
    <submittedName>
        <fullName evidence="4">Phospholipase DDHD1-like</fullName>
    </submittedName>
</protein>
<evidence type="ECO:0000259" key="3">
    <source>
        <dbReference type="PROSITE" id="PS51043"/>
    </source>
</evidence>
<feature type="compositionally biased region" description="Polar residues" evidence="2">
    <location>
        <begin position="768"/>
        <end position="778"/>
    </location>
</feature>
<comment type="similarity">
    <text evidence="1">Belongs to the PA-PLA1 family.</text>
</comment>
<dbReference type="AlphaFoldDB" id="A0A665WJB2"/>
<evidence type="ECO:0000256" key="1">
    <source>
        <dbReference type="ARBA" id="ARBA00038464"/>
    </source>
</evidence>
<dbReference type="InterPro" id="IPR058055">
    <property type="entry name" value="PA-PLA1"/>
</dbReference>
<evidence type="ECO:0000313" key="4">
    <source>
        <dbReference type="Ensembl" id="ENSENLP00000044068.1"/>
    </source>
</evidence>
<evidence type="ECO:0000313" key="5">
    <source>
        <dbReference type="Proteomes" id="UP000472264"/>
    </source>
</evidence>
<feature type="domain" description="DDHD" evidence="3">
    <location>
        <begin position="561"/>
        <end position="827"/>
    </location>
</feature>
<dbReference type="Proteomes" id="UP000472264">
    <property type="component" value="Chromosome 24"/>
</dbReference>
<dbReference type="InterPro" id="IPR004177">
    <property type="entry name" value="DDHD_dom"/>
</dbReference>
<accession>A0A665WJB2</accession>
<feature type="region of interest" description="Disordered" evidence="2">
    <location>
        <begin position="1"/>
        <end position="24"/>
    </location>
</feature>
<sequence>MSNEKPTVRQQSSENNSVSSSEWDMANDVFVSGYEDNSLADSTASGDTNQMQSGHLPLLPQDEMMLGLTMEEYSDSSYLDIETNFTESNGNVTSQKRVRSNSSRHRGDIVTELGPEEVRWFYKEDKRTWKPFVGHDSLKIEIVYRRFCEQNPNNVKRPVVLSEPDAKDVHPDSGPDDCGRVWAELSGQQYGEETKDPDGISIIVEAVCVRGGLYEVDIRQKECYPVYWNQQDRIPVMRGQWFIDGTWLPLEEDDSDLIELEHLDCFRGQRMRDTYEMEAVITTVDSKDAVHSLKLSRSHVDWHSVDEVYLYSDATTSKIARTVTQKLGFSKASSSGTRLHRGYVEEATPEDTPPETTHIVFVVHGIGQKMDQGRIIRNTSMMRDAARKMEEKHFSDRSTEHVEFLPVEWRSKLALDGDTVDSITPDKVRGLRDMLNSSAMDIMYYTSPLYRDEITRGLTLELNRLYSLFCSRNPDFEKNGKVSIVSHSLGCVITFDIMTGWDPIRFHHQELPDREETRLRWPSDEECHLQEQLRLTHLRLRDLEDQFQGLQTSSCVAVPALKFKVENFFCMGSPLAVFLALRGIRPGNNGVQDHILPTTICKRLFNIFHPTDPVAYRLEPLILKHYSNIAPVQIHWYNTTGSTPYEQIRPTLLNPPKDTMSVTDSESIPSPCTSPPQARRHYGESITSLGKASIMGAANLGKGIGGILFSRFSRSSSQVGGVEEEPSDCEVGASEAENAVSEDDRATVADSEEKDKHTEEESREVEPTMSQSTSAVMDSTSLELERRIDFELREGLVESRYWSAVTSHTAYWCSYDVALFLLTFMYRTQETAEPAEDHSDTL</sequence>
<feature type="region of interest" description="Disordered" evidence="2">
    <location>
        <begin position="658"/>
        <end position="680"/>
    </location>
</feature>
<gene>
    <name evidence="4" type="primary">ddhd1b</name>
</gene>
<dbReference type="GO" id="GO:0005737">
    <property type="term" value="C:cytoplasm"/>
    <property type="evidence" value="ECO:0007669"/>
    <property type="project" value="TreeGrafter"/>
</dbReference>
<dbReference type="GO" id="GO:0004620">
    <property type="term" value="F:phospholipase activity"/>
    <property type="evidence" value="ECO:0007669"/>
    <property type="project" value="TreeGrafter"/>
</dbReference>
<reference evidence="4" key="3">
    <citation type="submission" date="2025-09" db="UniProtKB">
        <authorList>
            <consortium name="Ensembl"/>
        </authorList>
    </citation>
    <scope>IDENTIFICATION</scope>
</reference>